<evidence type="ECO:0000259" key="2">
    <source>
        <dbReference type="Pfam" id="PF00501"/>
    </source>
</evidence>
<sequence length="559" mass="63049">MTAFIRGGTVLQPFAFRPIGDALAKVYGPEWMNWRDPEPENPFNPTGRLLDRHVDSTIVDKPAVIADGAIVTYRGLRDLVCQSSWAFTQSGILANQRILFFGTDSLEYIAAWLGAIRAGIVPVVISDLFKAHNLAYFLEDLEPSALFIDAENVPKLVAIKSSLPGSLKHVFVRGGQTSGLIHVPMSSWEDLAARQPTDFAAVLRNVDDICYMFYSGGTTGTPKGICHLARDFELVPSRHGQFWHYQETDVVYATSKKYFTHGLWPGVLIPLYYGATAVIHRDAATADRVLDTLERYHVTKWITVPTVIKGVLARWNNETPAIDLPSLSMVVSASEKMPPELFEKFYRVFGLEVLDSIGSSEITYEWIANRPEEYRRGSLGKPVFGCEVRLVSPDGQEIDRPYEPGEAWVKSATRPLFYWRKLDKTQDTFIGTWTRTRDSLYFDEDGFFWFAGRVDDLFKVHGLWVSPVEVEAAVTEHQAVLEAAVTPWDTPEGTEVKVWVVLRPGYTPSDDLTQEICQNVRKIGGYKVPNHCEYLDQLPRTPLLKIDRRALRQLADDRA</sequence>
<dbReference type="PANTHER" id="PTHR43352">
    <property type="entry name" value="ACETYL-COA SYNTHETASE"/>
    <property type="match status" value="1"/>
</dbReference>
<dbReference type="SUPFAM" id="SSF56801">
    <property type="entry name" value="Acetyl-CoA synthetase-like"/>
    <property type="match status" value="1"/>
</dbReference>
<evidence type="ECO:0000256" key="1">
    <source>
        <dbReference type="ARBA" id="ARBA00022598"/>
    </source>
</evidence>
<dbReference type="GO" id="GO:0044550">
    <property type="term" value="P:secondary metabolite biosynthetic process"/>
    <property type="evidence" value="ECO:0007669"/>
    <property type="project" value="TreeGrafter"/>
</dbReference>
<keyword evidence="1" id="KW-0436">Ligase</keyword>
<feature type="domain" description="AMP-binding enzyme C-terminal" evidence="3">
    <location>
        <begin position="469"/>
        <end position="542"/>
    </location>
</feature>
<dbReference type="EMBL" id="PXYW01000012">
    <property type="protein sequence ID" value="PSR34125.1"/>
    <property type="molecule type" value="Genomic_DNA"/>
</dbReference>
<dbReference type="PANTHER" id="PTHR43352:SF1">
    <property type="entry name" value="ANTHRANILATE--COA LIGASE"/>
    <property type="match status" value="1"/>
</dbReference>
<name>A0A2T2XHY3_9FIRM</name>
<dbReference type="AlphaFoldDB" id="A0A2T2XHY3"/>
<comment type="caution">
    <text evidence="4">The sequence shown here is derived from an EMBL/GenBank/DDBJ whole genome shotgun (WGS) entry which is preliminary data.</text>
</comment>
<dbReference type="InterPro" id="IPR020845">
    <property type="entry name" value="AMP-binding_CS"/>
</dbReference>
<dbReference type="Gene3D" id="3.30.300.30">
    <property type="match status" value="1"/>
</dbReference>
<dbReference type="Pfam" id="PF00501">
    <property type="entry name" value="AMP-binding"/>
    <property type="match status" value="1"/>
</dbReference>
<dbReference type="InterPro" id="IPR045851">
    <property type="entry name" value="AMP-bd_C_sf"/>
</dbReference>
<reference evidence="4 5" key="1">
    <citation type="journal article" date="2014" name="BMC Genomics">
        <title>Comparison of environmental and isolate Sulfobacillus genomes reveals diverse carbon, sulfur, nitrogen, and hydrogen metabolisms.</title>
        <authorList>
            <person name="Justice N.B."/>
            <person name="Norman A."/>
            <person name="Brown C.T."/>
            <person name="Singh A."/>
            <person name="Thomas B.C."/>
            <person name="Banfield J.F."/>
        </authorList>
    </citation>
    <scope>NUCLEOTIDE SEQUENCE [LARGE SCALE GENOMIC DNA]</scope>
    <source>
        <strain evidence="4">AMDSBA4</strain>
    </source>
</reference>
<evidence type="ECO:0000259" key="3">
    <source>
        <dbReference type="Pfam" id="PF13193"/>
    </source>
</evidence>
<feature type="domain" description="AMP-dependent synthetase/ligase" evidence="2">
    <location>
        <begin position="52"/>
        <end position="413"/>
    </location>
</feature>
<dbReference type="PROSITE" id="PS00455">
    <property type="entry name" value="AMP_BINDING"/>
    <property type="match status" value="1"/>
</dbReference>
<dbReference type="Pfam" id="PF13193">
    <property type="entry name" value="AMP-binding_C"/>
    <property type="match status" value="1"/>
</dbReference>
<accession>A0A2T2XHY3</accession>
<proteinExistence type="predicted"/>
<dbReference type="Proteomes" id="UP000242972">
    <property type="component" value="Unassembled WGS sequence"/>
</dbReference>
<dbReference type="Gene3D" id="3.40.50.12780">
    <property type="entry name" value="N-terminal domain of ligase-like"/>
    <property type="match status" value="1"/>
</dbReference>
<dbReference type="InterPro" id="IPR025110">
    <property type="entry name" value="AMP-bd_C"/>
</dbReference>
<organism evidence="4 5">
    <name type="scientific">Sulfobacillus benefaciens</name>
    <dbReference type="NCBI Taxonomy" id="453960"/>
    <lineage>
        <taxon>Bacteria</taxon>
        <taxon>Bacillati</taxon>
        <taxon>Bacillota</taxon>
        <taxon>Clostridia</taxon>
        <taxon>Eubacteriales</taxon>
        <taxon>Clostridiales Family XVII. Incertae Sedis</taxon>
        <taxon>Sulfobacillus</taxon>
    </lineage>
</organism>
<evidence type="ECO:0000313" key="5">
    <source>
        <dbReference type="Proteomes" id="UP000242972"/>
    </source>
</evidence>
<gene>
    <name evidence="4" type="ORF">C7B46_06930</name>
</gene>
<evidence type="ECO:0008006" key="6">
    <source>
        <dbReference type="Google" id="ProtNLM"/>
    </source>
</evidence>
<dbReference type="GO" id="GO:0016878">
    <property type="term" value="F:acid-thiol ligase activity"/>
    <property type="evidence" value="ECO:0007669"/>
    <property type="project" value="TreeGrafter"/>
</dbReference>
<dbReference type="InterPro" id="IPR042099">
    <property type="entry name" value="ANL_N_sf"/>
</dbReference>
<protein>
    <recommendedName>
        <fullName evidence="6">Acetyl-CoA synthetase</fullName>
    </recommendedName>
</protein>
<dbReference type="InterPro" id="IPR000873">
    <property type="entry name" value="AMP-dep_synth/lig_dom"/>
</dbReference>
<evidence type="ECO:0000313" key="4">
    <source>
        <dbReference type="EMBL" id="PSR34125.1"/>
    </source>
</evidence>